<comment type="cofactor">
    <cofactor evidence="17">
        <name>Mg(2+)</name>
        <dbReference type="ChEBI" id="CHEBI:18420"/>
    </cofactor>
    <cofactor evidence="17">
        <name>Mn(2+)</name>
        <dbReference type="ChEBI" id="CHEBI:29035"/>
    </cofactor>
    <text evidence="17">Binds 2 divalent metal cations per subunit. Magnesium or manganese.</text>
</comment>
<feature type="site" description="Essential for DHBP synthase activity" evidence="17">
    <location>
        <position position="125"/>
    </location>
</feature>
<feature type="binding site" evidence="17">
    <location>
        <position position="353"/>
    </location>
    <ligand>
        <name>GTP</name>
        <dbReference type="ChEBI" id="CHEBI:37565"/>
    </ligand>
</feature>
<dbReference type="Proteomes" id="UP001056588">
    <property type="component" value="Chromosome"/>
</dbReference>
<comment type="function">
    <text evidence="17">Catalyzes the conversion of GTP to 2,5-diamino-6-ribosylamino-4(3H)-pyrimidinone 5'-phosphate (DARP), formate and pyrophosphate.</text>
</comment>
<dbReference type="EC" id="4.1.99.12" evidence="17"/>
<feature type="binding site" evidence="17">
    <location>
        <position position="28"/>
    </location>
    <ligand>
        <name>Mg(2+)</name>
        <dbReference type="ChEBI" id="CHEBI:18420"/>
        <label>2</label>
    </ligand>
</feature>
<feature type="binding site" evidence="17">
    <location>
        <position position="32"/>
    </location>
    <ligand>
        <name>D-ribulose 5-phosphate</name>
        <dbReference type="ChEBI" id="CHEBI:58121"/>
    </ligand>
</feature>
<feature type="binding site" evidence="17">
    <location>
        <position position="163"/>
    </location>
    <ligand>
        <name>D-ribulose 5-phosphate</name>
        <dbReference type="ChEBI" id="CHEBI:58121"/>
    </ligand>
</feature>
<dbReference type="NCBIfam" id="TIGR00506">
    <property type="entry name" value="ribB"/>
    <property type="match status" value="1"/>
</dbReference>
<comment type="function">
    <text evidence="2 17">Catalyzes the conversion of D-ribulose 5-phosphate to formate and 3,4-dihydroxy-2-butanone 4-phosphate.</text>
</comment>
<comment type="similarity">
    <text evidence="17">In the C-terminal section; belongs to the GTP cyclohydrolase II family.</text>
</comment>
<feature type="binding site" evidence="17">
    <location>
        <position position="348"/>
    </location>
    <ligand>
        <name>GTP</name>
        <dbReference type="ChEBI" id="CHEBI:37565"/>
    </ligand>
</feature>
<dbReference type="EC" id="3.5.4.25" evidence="17"/>
<evidence type="ECO:0000256" key="2">
    <source>
        <dbReference type="ARBA" id="ARBA00002284"/>
    </source>
</evidence>
<reference evidence="19" key="1">
    <citation type="submission" date="2022-03" db="EMBL/GenBank/DDBJ databases">
        <title>Complete Genome Sequence of Staphylococcus edaphicus strain CCM 8731.</title>
        <authorList>
            <person name="Rimmer C.O."/>
            <person name="Thomas J.C."/>
        </authorList>
    </citation>
    <scope>NUCLEOTIDE SEQUENCE</scope>
    <source>
        <strain evidence="19">CCM 8731</strain>
    </source>
</reference>
<dbReference type="Pfam" id="PF00926">
    <property type="entry name" value="DHBP_synthase"/>
    <property type="match status" value="1"/>
</dbReference>
<comment type="similarity">
    <text evidence="5 17">In the N-terminal section; belongs to the DHBP synthase family.</text>
</comment>
<dbReference type="NCBIfam" id="TIGR00505">
    <property type="entry name" value="ribA"/>
    <property type="match status" value="1"/>
</dbReference>
<evidence type="ECO:0000256" key="8">
    <source>
        <dbReference type="ARBA" id="ARBA00022741"/>
    </source>
</evidence>
<dbReference type="HAMAP" id="MF_01283">
    <property type="entry name" value="RibBA"/>
    <property type="match status" value="1"/>
</dbReference>
<dbReference type="NCBIfam" id="NF001591">
    <property type="entry name" value="PRK00393.1"/>
    <property type="match status" value="1"/>
</dbReference>
<evidence type="ECO:0000256" key="14">
    <source>
        <dbReference type="ARBA" id="ARBA00023239"/>
    </source>
</evidence>
<dbReference type="Pfam" id="PF00925">
    <property type="entry name" value="GTP_cyclohydro2"/>
    <property type="match status" value="1"/>
</dbReference>
<dbReference type="PIRSF" id="PIRSF001259">
    <property type="entry name" value="RibA"/>
    <property type="match status" value="1"/>
</dbReference>
<sequence length="399" mass="43939">MQLDSIDTALEALKNGDSIIVVDDENRENEGDLVAVTEWMNDNTVNFMATYGKGLICAPISKGIAEKLNLNPMVTNNSDVYGTQFTVSVDHIQTTTGISAGERTLTARALIDAQSKDTDFNRPGHLFPLIAQDNGVLARRGHTEASVDLAKLTGAKPAALICEIMNEDGTMAKGESLEAFKEAHELVMISIEDLEAYRKSSSSIIEAKAKVKMPTEYGDFDMYGFTTENRNEEIVVIANGDIKKTENVRIHSACLTGDIFHSQRCDCGEQLSASMKYISEHGGIILYLPQEGRGIGLINKLKAYELIEQGYDTVSANIALGFEEDLRDYQQAAQILKYFGVESVNLLSNNPKKFESLETYGIHISTRIELVVPTNPYNQDYMDTKKEKNGSLNIGGNLK</sequence>
<keyword evidence="8 17" id="KW-0547">Nucleotide-binding</keyword>
<evidence type="ECO:0000256" key="13">
    <source>
        <dbReference type="ARBA" id="ARBA00023211"/>
    </source>
</evidence>
<name>A0ABY4QDD1_9STAP</name>
<feature type="region of interest" description="GTP cyclohydrolase II" evidence="17">
    <location>
        <begin position="201"/>
        <end position="399"/>
    </location>
</feature>
<accession>A0ABY4QDD1</accession>
<dbReference type="CDD" id="cd00641">
    <property type="entry name" value="GTP_cyclohydro2"/>
    <property type="match status" value="1"/>
</dbReference>
<evidence type="ECO:0000313" key="20">
    <source>
        <dbReference type="Proteomes" id="UP001056588"/>
    </source>
</evidence>
<feature type="binding site" evidence="17">
    <location>
        <begin position="249"/>
        <end position="253"/>
    </location>
    <ligand>
        <name>GTP</name>
        <dbReference type="ChEBI" id="CHEBI:37565"/>
    </ligand>
</feature>
<dbReference type="HAMAP" id="MF_00180">
    <property type="entry name" value="RibB"/>
    <property type="match status" value="1"/>
</dbReference>
<comment type="catalytic activity">
    <reaction evidence="1 17">
        <text>D-ribulose 5-phosphate = (2S)-2-hydroxy-3-oxobutyl phosphate + formate + H(+)</text>
        <dbReference type="Rhea" id="RHEA:18457"/>
        <dbReference type="ChEBI" id="CHEBI:15378"/>
        <dbReference type="ChEBI" id="CHEBI:15740"/>
        <dbReference type="ChEBI" id="CHEBI:58121"/>
        <dbReference type="ChEBI" id="CHEBI:58830"/>
        <dbReference type="EC" id="4.1.99.12"/>
    </reaction>
</comment>
<evidence type="ECO:0000256" key="9">
    <source>
        <dbReference type="ARBA" id="ARBA00022801"/>
    </source>
</evidence>
<feature type="binding site" evidence="17">
    <location>
        <position position="267"/>
    </location>
    <ligand>
        <name>Zn(2+)</name>
        <dbReference type="ChEBI" id="CHEBI:29105"/>
        <note>catalytic</note>
    </ligand>
</feature>
<feature type="binding site" evidence="17">
    <location>
        <position position="28"/>
    </location>
    <ligand>
        <name>Mg(2+)</name>
        <dbReference type="ChEBI" id="CHEBI:18420"/>
        <label>1</label>
    </ligand>
</feature>
<comment type="pathway">
    <text evidence="3 17">Cofactor biosynthesis; riboflavin biosynthesis; 5-amino-6-(D-ribitylamino)uracil from GTP: step 1/4.</text>
</comment>
<evidence type="ECO:0000256" key="17">
    <source>
        <dbReference type="HAMAP-Rule" id="MF_01283"/>
    </source>
</evidence>
<feature type="region of interest" description="DHBP synthase" evidence="17">
    <location>
        <begin position="1"/>
        <end position="200"/>
    </location>
</feature>
<dbReference type="Gene3D" id="3.90.870.10">
    <property type="entry name" value="DHBP synthase"/>
    <property type="match status" value="1"/>
</dbReference>
<feature type="binding site" evidence="17">
    <location>
        <begin position="27"/>
        <end position="28"/>
    </location>
    <ligand>
        <name>D-ribulose 5-phosphate</name>
        <dbReference type="ChEBI" id="CHEBI:58121"/>
    </ligand>
</feature>
<dbReference type="Gene3D" id="3.40.50.10990">
    <property type="entry name" value="GTP cyclohydrolase II"/>
    <property type="match status" value="1"/>
</dbReference>
<feature type="binding site" evidence="17">
    <location>
        <position position="270"/>
    </location>
    <ligand>
        <name>GTP</name>
        <dbReference type="ChEBI" id="CHEBI:37565"/>
    </ligand>
</feature>
<dbReference type="SUPFAM" id="SSF142695">
    <property type="entry name" value="RibA-like"/>
    <property type="match status" value="1"/>
</dbReference>
<proteinExistence type="inferred from homology"/>
<keyword evidence="9 17" id="KW-0378">Hydrolase</keyword>
<keyword evidence="13 17" id="KW-0464">Manganese</keyword>
<organism evidence="19 20">
    <name type="scientific">Staphylococcus edaphicus</name>
    <dbReference type="NCBI Taxonomy" id="1955013"/>
    <lineage>
        <taxon>Bacteria</taxon>
        <taxon>Bacillati</taxon>
        <taxon>Bacillota</taxon>
        <taxon>Bacilli</taxon>
        <taxon>Bacillales</taxon>
        <taxon>Staphylococcaceae</taxon>
        <taxon>Staphylococcus</taxon>
    </lineage>
</organism>
<comment type="pathway">
    <text evidence="4 17">Cofactor biosynthesis; riboflavin biosynthesis; 2-hydroxy-3-oxobutyl phosphate from D-ribulose 5-phosphate: step 1/1.</text>
</comment>
<keyword evidence="14 17" id="KW-0456">Lyase</keyword>
<gene>
    <name evidence="19" type="primary">ribB</name>
    <name evidence="17" type="synonym">ribBA</name>
    <name evidence="19" type="ORF">MNY58_05755</name>
</gene>
<dbReference type="PANTHER" id="PTHR21327">
    <property type="entry name" value="GTP CYCLOHYDROLASE II-RELATED"/>
    <property type="match status" value="1"/>
</dbReference>
<dbReference type="InterPro" id="IPR017945">
    <property type="entry name" value="DHBP_synth_RibB-like_a/b_dom"/>
</dbReference>
<evidence type="ECO:0000256" key="12">
    <source>
        <dbReference type="ARBA" id="ARBA00023134"/>
    </source>
</evidence>
<feature type="active site" description="Nucleophile; for GTP cyclohydrolase activity" evidence="17">
    <location>
        <position position="327"/>
    </location>
</feature>
<keyword evidence="15 17" id="KW-0511">Multifunctional enzyme</keyword>
<feature type="binding site" evidence="17">
    <location>
        <position position="254"/>
    </location>
    <ligand>
        <name>Zn(2+)</name>
        <dbReference type="ChEBI" id="CHEBI:29105"/>
        <note>catalytic</note>
    </ligand>
</feature>
<feature type="binding site" evidence="17">
    <location>
        <begin position="139"/>
        <end position="143"/>
    </location>
    <ligand>
        <name>D-ribulose 5-phosphate</name>
        <dbReference type="ChEBI" id="CHEBI:58121"/>
    </ligand>
</feature>
<evidence type="ECO:0000256" key="1">
    <source>
        <dbReference type="ARBA" id="ARBA00000141"/>
    </source>
</evidence>
<dbReference type="InterPro" id="IPR032677">
    <property type="entry name" value="GTP_cyclohydro_II"/>
</dbReference>
<dbReference type="PANTHER" id="PTHR21327:SF18">
    <property type="entry name" value="3,4-DIHYDROXY-2-BUTANONE 4-PHOSPHATE SYNTHASE"/>
    <property type="match status" value="1"/>
</dbReference>
<dbReference type="RefSeq" id="WP_249740183.1">
    <property type="nucleotide sequence ID" value="NZ_CP093217.1"/>
</dbReference>
<feature type="binding site" evidence="17">
    <location>
        <begin position="291"/>
        <end position="293"/>
    </location>
    <ligand>
        <name>GTP</name>
        <dbReference type="ChEBI" id="CHEBI:37565"/>
    </ligand>
</feature>
<dbReference type="HAMAP" id="MF_00179">
    <property type="entry name" value="RibA"/>
    <property type="match status" value="1"/>
</dbReference>
<evidence type="ECO:0000313" key="19">
    <source>
        <dbReference type="EMBL" id="UQW82558.1"/>
    </source>
</evidence>
<feature type="binding site" evidence="17">
    <location>
        <position position="265"/>
    </location>
    <ligand>
        <name>Zn(2+)</name>
        <dbReference type="ChEBI" id="CHEBI:29105"/>
        <note>catalytic</note>
    </ligand>
</feature>
<feature type="domain" description="GTP cyclohydrolase II" evidence="18">
    <location>
        <begin position="209"/>
        <end position="368"/>
    </location>
</feature>
<evidence type="ECO:0000256" key="16">
    <source>
        <dbReference type="ARBA" id="ARBA00049295"/>
    </source>
</evidence>
<comment type="catalytic activity">
    <reaction evidence="16 17">
        <text>GTP + 4 H2O = 2,5-diamino-6-hydroxy-4-(5-phosphoribosylamino)-pyrimidine + formate + 2 phosphate + 3 H(+)</text>
        <dbReference type="Rhea" id="RHEA:23704"/>
        <dbReference type="ChEBI" id="CHEBI:15377"/>
        <dbReference type="ChEBI" id="CHEBI:15378"/>
        <dbReference type="ChEBI" id="CHEBI:15740"/>
        <dbReference type="ChEBI" id="CHEBI:37565"/>
        <dbReference type="ChEBI" id="CHEBI:43474"/>
        <dbReference type="ChEBI" id="CHEBI:58614"/>
        <dbReference type="EC" id="3.5.4.25"/>
    </reaction>
</comment>
<dbReference type="InterPro" id="IPR000422">
    <property type="entry name" value="DHBP_synthase_RibB"/>
</dbReference>
<protein>
    <recommendedName>
        <fullName evidence="17">Riboflavin biosynthesis protein RibBA</fullName>
    </recommendedName>
    <domain>
        <recommendedName>
            <fullName evidence="17">3,4-dihydroxy-2-butanone 4-phosphate synthase</fullName>
            <shortName evidence="17">DHBP synthase</shortName>
            <ecNumber evidence="17">4.1.99.12</ecNumber>
        </recommendedName>
    </domain>
    <domain>
        <recommendedName>
            <fullName evidence="17">GTP cyclohydrolase-2</fullName>
            <ecNumber evidence="17">3.5.4.25</ecNumber>
        </recommendedName>
        <alternativeName>
            <fullName evidence="17">GTP cyclohydrolase II</fullName>
        </alternativeName>
    </domain>
</protein>
<evidence type="ECO:0000259" key="18">
    <source>
        <dbReference type="Pfam" id="PF00925"/>
    </source>
</evidence>
<feature type="binding site" evidence="17">
    <location>
        <position position="142"/>
    </location>
    <ligand>
        <name>Mg(2+)</name>
        <dbReference type="ChEBI" id="CHEBI:18420"/>
        <label>2</label>
    </ligand>
</feature>
<evidence type="ECO:0000256" key="10">
    <source>
        <dbReference type="ARBA" id="ARBA00022833"/>
    </source>
</evidence>
<keyword evidence="7 17" id="KW-0479">Metal-binding</keyword>
<dbReference type="GO" id="GO:0008686">
    <property type="term" value="F:3,4-dihydroxy-2-butanone-4-phosphate synthase activity"/>
    <property type="evidence" value="ECO:0007669"/>
    <property type="project" value="UniProtKB-EC"/>
</dbReference>
<keyword evidence="10 17" id="KW-0862">Zinc</keyword>
<dbReference type="InterPro" id="IPR036144">
    <property type="entry name" value="RibA-like_sf"/>
</dbReference>
<evidence type="ECO:0000256" key="7">
    <source>
        <dbReference type="ARBA" id="ARBA00022723"/>
    </source>
</evidence>
<evidence type="ECO:0000256" key="4">
    <source>
        <dbReference type="ARBA" id="ARBA00004904"/>
    </source>
</evidence>
<comment type="cofactor">
    <cofactor evidence="17">
        <name>Zn(2+)</name>
        <dbReference type="ChEBI" id="CHEBI:29105"/>
    </cofactor>
    <text evidence="17">Binds 1 zinc ion per subunit.</text>
</comment>
<evidence type="ECO:0000256" key="15">
    <source>
        <dbReference type="ARBA" id="ARBA00023268"/>
    </source>
</evidence>
<keyword evidence="12 17" id="KW-0342">GTP-binding</keyword>
<keyword evidence="20" id="KW-1185">Reference proteome</keyword>
<evidence type="ECO:0000256" key="3">
    <source>
        <dbReference type="ARBA" id="ARBA00004853"/>
    </source>
</evidence>
<dbReference type="InterPro" id="IPR000926">
    <property type="entry name" value="RibA"/>
</dbReference>
<keyword evidence="11 17" id="KW-0460">Magnesium</keyword>
<evidence type="ECO:0000256" key="11">
    <source>
        <dbReference type="ARBA" id="ARBA00022842"/>
    </source>
</evidence>
<dbReference type="SUPFAM" id="SSF55821">
    <property type="entry name" value="YrdC/RibB"/>
    <property type="match status" value="1"/>
</dbReference>
<feature type="binding site" evidence="17">
    <location>
        <position position="313"/>
    </location>
    <ligand>
        <name>GTP</name>
        <dbReference type="ChEBI" id="CHEBI:37565"/>
    </ligand>
</feature>
<feature type="active site" description="Proton acceptor; for GTP cyclohydrolase activity" evidence="17">
    <location>
        <position position="325"/>
    </location>
</feature>
<evidence type="ECO:0000256" key="5">
    <source>
        <dbReference type="ARBA" id="ARBA00005520"/>
    </source>
</evidence>
<feature type="site" description="Essential for DHBP synthase activity" evidence="17">
    <location>
        <position position="163"/>
    </location>
</feature>
<dbReference type="InterPro" id="IPR016299">
    <property type="entry name" value="Riboflavin_synth_RibBA"/>
</dbReference>
<keyword evidence="6 17" id="KW-0686">Riboflavin biosynthesis</keyword>
<dbReference type="EMBL" id="CP093217">
    <property type="protein sequence ID" value="UQW82558.1"/>
    <property type="molecule type" value="Genomic_DNA"/>
</dbReference>
<evidence type="ECO:0000256" key="6">
    <source>
        <dbReference type="ARBA" id="ARBA00022619"/>
    </source>
</evidence>